<dbReference type="PANTHER" id="PTHR28620">
    <property type="entry name" value="CENTROMERE PROTEIN V"/>
    <property type="match status" value="1"/>
</dbReference>
<name>A0ABS7ZNN3_9GAMM</name>
<evidence type="ECO:0000259" key="4">
    <source>
        <dbReference type="PROSITE" id="PS51891"/>
    </source>
</evidence>
<evidence type="ECO:0000256" key="1">
    <source>
        <dbReference type="ARBA" id="ARBA00005495"/>
    </source>
</evidence>
<dbReference type="Proteomes" id="UP000714380">
    <property type="component" value="Unassembled WGS sequence"/>
</dbReference>
<evidence type="ECO:0000256" key="2">
    <source>
        <dbReference type="ARBA" id="ARBA00022723"/>
    </source>
</evidence>
<dbReference type="Pfam" id="PF04828">
    <property type="entry name" value="GFA"/>
    <property type="match status" value="1"/>
</dbReference>
<dbReference type="EMBL" id="JAEDAH010000032">
    <property type="protein sequence ID" value="MCA6063325.1"/>
    <property type="molecule type" value="Genomic_DNA"/>
</dbReference>
<dbReference type="PROSITE" id="PS51891">
    <property type="entry name" value="CENP_V_GFA"/>
    <property type="match status" value="1"/>
</dbReference>
<gene>
    <name evidence="5" type="ORF">I9W95_06860</name>
</gene>
<dbReference type="SUPFAM" id="SSF51316">
    <property type="entry name" value="Mss4-like"/>
    <property type="match status" value="1"/>
</dbReference>
<feature type="domain" description="CENP-V/GFA" evidence="4">
    <location>
        <begin position="3"/>
        <end position="112"/>
    </location>
</feature>
<dbReference type="InterPro" id="IPR052355">
    <property type="entry name" value="CENP-V-like"/>
</dbReference>
<evidence type="ECO:0000256" key="3">
    <source>
        <dbReference type="ARBA" id="ARBA00022833"/>
    </source>
</evidence>
<reference evidence="5 6" key="1">
    <citation type="submission" date="2020-12" db="EMBL/GenBank/DDBJ databases">
        <title>Novel Thalassolituus-related marine hydrocarbonoclastic bacteria mediated algae-derived hydrocarbons mineralization in twilight zone of the northern South China Sea.</title>
        <authorList>
            <person name="Dong C."/>
        </authorList>
    </citation>
    <scope>NUCLEOTIDE SEQUENCE [LARGE SCALE GENOMIC DNA]</scope>
    <source>
        <strain evidence="5 6">IMCC1826</strain>
    </source>
</reference>
<comment type="similarity">
    <text evidence="1">Belongs to the Gfa family.</text>
</comment>
<keyword evidence="6" id="KW-1185">Reference proteome</keyword>
<evidence type="ECO:0000313" key="5">
    <source>
        <dbReference type="EMBL" id="MCA6063325.1"/>
    </source>
</evidence>
<dbReference type="Gene3D" id="2.170.150.70">
    <property type="match status" value="1"/>
</dbReference>
<keyword evidence="2" id="KW-0479">Metal-binding</keyword>
<keyword evidence="3" id="KW-0862">Zinc</keyword>
<proteinExistence type="inferred from homology"/>
<dbReference type="RefSeq" id="WP_225673222.1">
    <property type="nucleotide sequence ID" value="NZ_JAEDAH010000032.1"/>
</dbReference>
<sequence length="116" mass="12964">MKYQGSCHCGSVSFQFDADEITSGVRCNCSVCRRKGALMTPYVIAPESLQLEVRNDALQVYRFGSGIAAHYFCKQCGIYPFHQTLRKKDHYRINIGCLEGTDPFSLPVEVFDGASL</sequence>
<evidence type="ECO:0000313" key="6">
    <source>
        <dbReference type="Proteomes" id="UP000714380"/>
    </source>
</evidence>
<dbReference type="InterPro" id="IPR011057">
    <property type="entry name" value="Mss4-like_sf"/>
</dbReference>
<accession>A0ABS7ZNN3</accession>
<protein>
    <submittedName>
        <fullName evidence="5">GFA family protein</fullName>
    </submittedName>
</protein>
<dbReference type="InterPro" id="IPR006913">
    <property type="entry name" value="CENP-V/GFA"/>
</dbReference>
<dbReference type="PANTHER" id="PTHR28620:SF1">
    <property type="entry name" value="CENP-V_GFA DOMAIN-CONTAINING PROTEIN"/>
    <property type="match status" value="1"/>
</dbReference>
<organism evidence="5 6">
    <name type="scientific">Thalassolituus marinus</name>
    <dbReference type="NCBI Taxonomy" id="671053"/>
    <lineage>
        <taxon>Bacteria</taxon>
        <taxon>Pseudomonadati</taxon>
        <taxon>Pseudomonadota</taxon>
        <taxon>Gammaproteobacteria</taxon>
        <taxon>Oceanospirillales</taxon>
        <taxon>Oceanospirillaceae</taxon>
        <taxon>Thalassolituus</taxon>
    </lineage>
</organism>
<comment type="caution">
    <text evidence="5">The sequence shown here is derived from an EMBL/GenBank/DDBJ whole genome shotgun (WGS) entry which is preliminary data.</text>
</comment>